<dbReference type="InterPro" id="IPR050490">
    <property type="entry name" value="Bact_solute-bd_prot1"/>
</dbReference>
<keyword evidence="2" id="KW-1185">Reference proteome</keyword>
<dbReference type="RefSeq" id="WP_354225736.1">
    <property type="nucleotide sequence ID" value="NZ_JBEPSN010000001.1"/>
</dbReference>
<comment type="caution">
    <text evidence="1">The sequence shown here is derived from an EMBL/GenBank/DDBJ whole genome shotgun (WGS) entry which is preliminary data.</text>
</comment>
<evidence type="ECO:0000313" key="2">
    <source>
        <dbReference type="Proteomes" id="UP001549307"/>
    </source>
</evidence>
<dbReference type="Proteomes" id="UP001549307">
    <property type="component" value="Unassembled WGS sequence"/>
</dbReference>
<dbReference type="PROSITE" id="PS51257">
    <property type="entry name" value="PROKAR_LIPOPROTEIN"/>
    <property type="match status" value="1"/>
</dbReference>
<sequence>MLKTHSSSDGSRRRGTVLTAVALTITASLALAGCSGANNEPTADGDVELTFMNQSRGQEAALKQLAEQYTAETGVKINVDSPGPADYLPKLQARAQSKSMPDIYSSFNATDMAPFYRAGWAMDLTKELEGGWRKDFSPAVLELSKFEGGNNLNVPAGTYTVHWETQTYGLLVNPALTGIKLENAPASTEKFISALAAGDGKFSVAASLAPQLVWGIASNWLSDDEIEATFKGEASWESDGWRKAFQVLLDMKEAGVIANNALPGGQDDNPNVESAFFTQATGAIFDASPGVSVGLRTNPEFADYFSLGIPSVEGAPFKPRSPGVPGKGAVINPKGDHPDQALKFVKWLTEAQQQKVFAEVGRILPSNPELLASNDVPVQLAGYAAGVKDMQQMSTTFSTDVKTAIVAEAQRLVLGEANIDEVLAKIQAAQDRSK</sequence>
<dbReference type="SUPFAM" id="SSF53850">
    <property type="entry name" value="Periplasmic binding protein-like II"/>
    <property type="match status" value="1"/>
</dbReference>
<dbReference type="PANTHER" id="PTHR43649">
    <property type="entry name" value="ARABINOSE-BINDING PROTEIN-RELATED"/>
    <property type="match status" value="1"/>
</dbReference>
<dbReference type="InterPro" id="IPR006059">
    <property type="entry name" value="SBP"/>
</dbReference>
<reference evidence="1 2" key="1">
    <citation type="submission" date="2024-06" db="EMBL/GenBank/DDBJ databases">
        <title>Sorghum-associated microbial communities from plants grown in Nebraska, USA.</title>
        <authorList>
            <person name="Schachtman D."/>
        </authorList>
    </citation>
    <scope>NUCLEOTIDE SEQUENCE [LARGE SCALE GENOMIC DNA]</scope>
    <source>
        <strain evidence="1 2">3552</strain>
    </source>
</reference>
<dbReference type="PANTHER" id="PTHR43649:SF12">
    <property type="entry name" value="DIACETYLCHITOBIOSE BINDING PROTEIN DASA"/>
    <property type="match status" value="1"/>
</dbReference>
<evidence type="ECO:0000313" key="1">
    <source>
        <dbReference type="EMBL" id="MET4538377.1"/>
    </source>
</evidence>
<protein>
    <submittedName>
        <fullName evidence="1">Raffinose/stachyose/melibiose transport system substrate-binding protein</fullName>
    </submittedName>
</protein>
<accession>A0ABV2P1D2</accession>
<dbReference type="GeneID" id="92751114"/>
<name>A0ABV2P1D2_9MICC</name>
<gene>
    <name evidence="1" type="ORF">ABIE37_000132</name>
</gene>
<organism evidence="1 2">
    <name type="scientific">Arthrobacter bambusae</name>
    <dbReference type="NCBI Taxonomy" id="1338426"/>
    <lineage>
        <taxon>Bacteria</taxon>
        <taxon>Bacillati</taxon>
        <taxon>Actinomycetota</taxon>
        <taxon>Actinomycetes</taxon>
        <taxon>Micrococcales</taxon>
        <taxon>Micrococcaceae</taxon>
        <taxon>Arthrobacter</taxon>
    </lineage>
</organism>
<proteinExistence type="predicted"/>
<dbReference type="EMBL" id="JBEPSN010000001">
    <property type="protein sequence ID" value="MET4538377.1"/>
    <property type="molecule type" value="Genomic_DNA"/>
</dbReference>
<dbReference type="Gene3D" id="3.40.190.10">
    <property type="entry name" value="Periplasmic binding protein-like II"/>
    <property type="match status" value="1"/>
</dbReference>
<dbReference type="Pfam" id="PF13416">
    <property type="entry name" value="SBP_bac_8"/>
    <property type="match status" value="1"/>
</dbReference>